<dbReference type="EnsemblPlants" id="QL03p028215:mrna">
    <property type="protein sequence ID" value="QL03p028215:mrna:CDS:2"/>
    <property type="gene ID" value="QL03p028215"/>
</dbReference>
<dbReference type="EMBL" id="LRBV02000003">
    <property type="status" value="NOT_ANNOTATED_CDS"/>
    <property type="molecule type" value="Genomic_DNA"/>
</dbReference>
<feature type="repeat" description="ANK" evidence="1">
    <location>
        <begin position="66"/>
        <end position="88"/>
    </location>
</feature>
<dbReference type="Proteomes" id="UP000594261">
    <property type="component" value="Chromosome 3"/>
</dbReference>
<proteinExistence type="predicted"/>
<keyword evidence="1" id="KW-0040">ANK repeat</keyword>
<dbReference type="PROSITE" id="PS50297">
    <property type="entry name" value="ANK_REP_REGION"/>
    <property type="match status" value="1"/>
</dbReference>
<dbReference type="Gramene" id="QL03p028215:mrna">
    <property type="protein sequence ID" value="QL03p028215:mrna:CDS:2"/>
    <property type="gene ID" value="QL03p028215"/>
</dbReference>
<sequence>MERKGFELYNAAKNKEVSSSTLRSLLEKVTWERNTVLHLAVNFENKVIAEKILESDQRLLYKTNNKGDTALHIAARFGYMEMVELLIKYRKQDVEQGMNLLRKQNSEEDTALHVAVRKGEKKNVKLLIDEDPTLALMTNKAEESPLFLAVDREFYDIALEILKLEKCSPEGRKNMNALHAAVIRTYKCKSPN</sequence>
<name>A0A7N2R173_QUELO</name>
<dbReference type="Pfam" id="PF12796">
    <property type="entry name" value="Ank_2"/>
    <property type="match status" value="1"/>
</dbReference>
<dbReference type="InterPro" id="IPR002110">
    <property type="entry name" value="Ankyrin_rpt"/>
</dbReference>
<dbReference type="Gene3D" id="1.25.40.20">
    <property type="entry name" value="Ankyrin repeat-containing domain"/>
    <property type="match status" value="1"/>
</dbReference>
<protein>
    <recommendedName>
        <fullName evidence="4">Ankyrin repeat-containing protein</fullName>
    </recommendedName>
</protein>
<dbReference type="PROSITE" id="PS50088">
    <property type="entry name" value="ANK_REPEAT"/>
    <property type="match status" value="2"/>
</dbReference>
<dbReference type="InParanoid" id="A0A7N2R173"/>
<dbReference type="OMA" id="LRCCSES"/>
<feature type="repeat" description="ANK" evidence="1">
    <location>
        <begin position="107"/>
        <end position="139"/>
    </location>
</feature>
<evidence type="ECO:0000313" key="3">
    <source>
        <dbReference type="Proteomes" id="UP000594261"/>
    </source>
</evidence>
<evidence type="ECO:0000313" key="2">
    <source>
        <dbReference type="EnsemblPlants" id="QL03p028215:mrna:CDS:2"/>
    </source>
</evidence>
<evidence type="ECO:0008006" key="4">
    <source>
        <dbReference type="Google" id="ProtNLM"/>
    </source>
</evidence>
<dbReference type="InterPro" id="IPR036770">
    <property type="entry name" value="Ankyrin_rpt-contain_sf"/>
</dbReference>
<keyword evidence="3" id="KW-1185">Reference proteome</keyword>
<dbReference type="PANTHER" id="PTHR24121">
    <property type="entry name" value="NO MECHANORECEPTOR POTENTIAL C, ISOFORM D-RELATED"/>
    <property type="match status" value="1"/>
</dbReference>
<reference evidence="2 3" key="1">
    <citation type="journal article" date="2016" name="G3 (Bethesda)">
        <title>First Draft Assembly and Annotation of the Genome of a California Endemic Oak Quercus lobata Nee (Fagaceae).</title>
        <authorList>
            <person name="Sork V.L."/>
            <person name="Fitz-Gibbon S.T."/>
            <person name="Puiu D."/>
            <person name="Crepeau M."/>
            <person name="Gugger P.F."/>
            <person name="Sherman R."/>
            <person name="Stevens K."/>
            <person name="Langley C.H."/>
            <person name="Pellegrini M."/>
            <person name="Salzberg S.L."/>
        </authorList>
    </citation>
    <scope>NUCLEOTIDE SEQUENCE [LARGE SCALE GENOMIC DNA]</scope>
    <source>
        <strain evidence="2 3">cv. SW786</strain>
    </source>
</reference>
<dbReference type="PANTHER" id="PTHR24121:SF22">
    <property type="entry name" value="PROTEIN ACCELERATED CELL DEATH 6-LIKE"/>
    <property type="match status" value="1"/>
</dbReference>
<dbReference type="SUPFAM" id="SSF48403">
    <property type="entry name" value="Ankyrin repeat"/>
    <property type="match status" value="1"/>
</dbReference>
<reference evidence="2" key="2">
    <citation type="submission" date="2021-01" db="UniProtKB">
        <authorList>
            <consortium name="EnsemblPlants"/>
        </authorList>
    </citation>
    <scope>IDENTIFICATION</scope>
</reference>
<organism evidence="2 3">
    <name type="scientific">Quercus lobata</name>
    <name type="common">Valley oak</name>
    <dbReference type="NCBI Taxonomy" id="97700"/>
    <lineage>
        <taxon>Eukaryota</taxon>
        <taxon>Viridiplantae</taxon>
        <taxon>Streptophyta</taxon>
        <taxon>Embryophyta</taxon>
        <taxon>Tracheophyta</taxon>
        <taxon>Spermatophyta</taxon>
        <taxon>Magnoliopsida</taxon>
        <taxon>eudicotyledons</taxon>
        <taxon>Gunneridae</taxon>
        <taxon>Pentapetalae</taxon>
        <taxon>rosids</taxon>
        <taxon>fabids</taxon>
        <taxon>Fagales</taxon>
        <taxon>Fagaceae</taxon>
        <taxon>Quercus</taxon>
    </lineage>
</organism>
<dbReference type="SMART" id="SM00248">
    <property type="entry name" value="ANK"/>
    <property type="match status" value="4"/>
</dbReference>
<accession>A0A7N2R173</accession>
<evidence type="ECO:0000256" key="1">
    <source>
        <dbReference type="PROSITE-ProRule" id="PRU00023"/>
    </source>
</evidence>
<dbReference type="AlphaFoldDB" id="A0A7N2R173"/>